<sequence>MAEVKLKDIAQAAGVSTVTVSNALSGKRGVKQ</sequence>
<name>A0A3E4V137_MEDGN</name>
<organism evidence="2 3">
    <name type="scientific">Mediterraneibacter gnavus</name>
    <name type="common">Ruminococcus gnavus</name>
    <dbReference type="NCBI Taxonomy" id="33038"/>
    <lineage>
        <taxon>Bacteria</taxon>
        <taxon>Bacillati</taxon>
        <taxon>Bacillota</taxon>
        <taxon>Clostridia</taxon>
        <taxon>Lachnospirales</taxon>
        <taxon>Lachnospiraceae</taxon>
        <taxon>Mediterraneibacter</taxon>
    </lineage>
</organism>
<gene>
    <name evidence="2" type="ORF">DXC31_12275</name>
</gene>
<evidence type="ECO:0000313" key="3">
    <source>
        <dbReference type="Proteomes" id="UP000260808"/>
    </source>
</evidence>
<feature type="domain" description="HTH lacI-type" evidence="1">
    <location>
        <begin position="4"/>
        <end position="32"/>
    </location>
</feature>
<dbReference type="EMBL" id="QSSX01000032">
    <property type="protein sequence ID" value="RGM21189.1"/>
    <property type="molecule type" value="Genomic_DNA"/>
</dbReference>
<dbReference type="AlphaFoldDB" id="A0A3E4V137"/>
<evidence type="ECO:0000259" key="1">
    <source>
        <dbReference type="PROSITE" id="PS50932"/>
    </source>
</evidence>
<accession>A0A3E4V137</accession>
<comment type="caution">
    <text evidence="2">The sequence shown here is derived from an EMBL/GenBank/DDBJ whole genome shotgun (WGS) entry which is preliminary data.</text>
</comment>
<dbReference type="SUPFAM" id="SSF47413">
    <property type="entry name" value="lambda repressor-like DNA-binding domains"/>
    <property type="match status" value="1"/>
</dbReference>
<proteinExistence type="predicted"/>
<evidence type="ECO:0000313" key="2">
    <source>
        <dbReference type="EMBL" id="RGM21189.1"/>
    </source>
</evidence>
<dbReference type="PROSITE" id="PS00356">
    <property type="entry name" value="HTH_LACI_1"/>
    <property type="match status" value="1"/>
</dbReference>
<dbReference type="Proteomes" id="UP000260808">
    <property type="component" value="Unassembled WGS sequence"/>
</dbReference>
<dbReference type="Pfam" id="PF00356">
    <property type="entry name" value="LacI"/>
    <property type="match status" value="1"/>
</dbReference>
<reference evidence="2 3" key="1">
    <citation type="submission" date="2018-08" db="EMBL/GenBank/DDBJ databases">
        <title>A genome reference for cultivated species of the human gut microbiota.</title>
        <authorList>
            <person name="Zou Y."/>
            <person name="Xue W."/>
            <person name="Luo G."/>
        </authorList>
    </citation>
    <scope>NUCLEOTIDE SEQUENCE [LARGE SCALE GENOMIC DNA]</scope>
    <source>
        <strain evidence="2 3">TF01-20-2</strain>
    </source>
</reference>
<dbReference type="InterPro" id="IPR000843">
    <property type="entry name" value="HTH_LacI"/>
</dbReference>
<dbReference type="InterPro" id="IPR010982">
    <property type="entry name" value="Lambda_DNA-bd_dom_sf"/>
</dbReference>
<dbReference type="GO" id="GO:0003677">
    <property type="term" value="F:DNA binding"/>
    <property type="evidence" value="ECO:0007669"/>
    <property type="project" value="InterPro"/>
</dbReference>
<protein>
    <submittedName>
        <fullName evidence="2">LacI family transcriptional regulator</fullName>
    </submittedName>
</protein>
<dbReference type="PROSITE" id="PS50932">
    <property type="entry name" value="HTH_LACI_2"/>
    <property type="match status" value="1"/>
</dbReference>
<dbReference type="Gene3D" id="1.10.260.40">
    <property type="entry name" value="lambda repressor-like DNA-binding domains"/>
    <property type="match status" value="1"/>
</dbReference>
<dbReference type="GO" id="GO:0006355">
    <property type="term" value="P:regulation of DNA-templated transcription"/>
    <property type="evidence" value="ECO:0007669"/>
    <property type="project" value="InterPro"/>
</dbReference>